<dbReference type="Proteomes" id="UP000758603">
    <property type="component" value="Unassembled WGS sequence"/>
</dbReference>
<dbReference type="EMBL" id="JAGPXC010000003">
    <property type="protein sequence ID" value="KAH6655791.1"/>
    <property type="molecule type" value="Genomic_DNA"/>
</dbReference>
<evidence type="ECO:0000256" key="1">
    <source>
        <dbReference type="SAM" id="SignalP"/>
    </source>
</evidence>
<evidence type="ECO:0000313" key="3">
    <source>
        <dbReference type="Proteomes" id="UP000758603"/>
    </source>
</evidence>
<dbReference type="GeneID" id="70131450"/>
<dbReference type="RefSeq" id="XP_045960056.1">
    <property type="nucleotide sequence ID" value="XM_046102558.1"/>
</dbReference>
<comment type="caution">
    <text evidence="2">The sequence shown here is derived from an EMBL/GenBank/DDBJ whole genome shotgun (WGS) entry which is preliminary data.</text>
</comment>
<organism evidence="2 3">
    <name type="scientific">Truncatella angustata</name>
    <dbReference type="NCBI Taxonomy" id="152316"/>
    <lineage>
        <taxon>Eukaryota</taxon>
        <taxon>Fungi</taxon>
        <taxon>Dikarya</taxon>
        <taxon>Ascomycota</taxon>
        <taxon>Pezizomycotina</taxon>
        <taxon>Sordariomycetes</taxon>
        <taxon>Xylariomycetidae</taxon>
        <taxon>Amphisphaeriales</taxon>
        <taxon>Sporocadaceae</taxon>
        <taxon>Truncatella</taxon>
    </lineage>
</organism>
<dbReference type="AlphaFoldDB" id="A0A9P8ZY89"/>
<keyword evidence="1" id="KW-0732">Signal</keyword>
<protein>
    <submittedName>
        <fullName evidence="2">Uncharacterized protein</fullName>
    </submittedName>
</protein>
<keyword evidence="3" id="KW-1185">Reference proteome</keyword>
<feature type="signal peptide" evidence="1">
    <location>
        <begin position="1"/>
        <end position="18"/>
    </location>
</feature>
<feature type="chain" id="PRO_5040451889" evidence="1">
    <location>
        <begin position="19"/>
        <end position="56"/>
    </location>
</feature>
<name>A0A9P8ZY89_9PEZI</name>
<proteinExistence type="predicted"/>
<sequence>MFPILALIIASIAWRTRPPDPSLSWLPNLWCSVTPNWADSHFEAHRSIISSYCIRK</sequence>
<reference evidence="2" key="1">
    <citation type="journal article" date="2021" name="Nat. Commun.">
        <title>Genetic determinants of endophytism in the Arabidopsis root mycobiome.</title>
        <authorList>
            <person name="Mesny F."/>
            <person name="Miyauchi S."/>
            <person name="Thiergart T."/>
            <person name="Pickel B."/>
            <person name="Atanasova L."/>
            <person name="Karlsson M."/>
            <person name="Huettel B."/>
            <person name="Barry K.W."/>
            <person name="Haridas S."/>
            <person name="Chen C."/>
            <person name="Bauer D."/>
            <person name="Andreopoulos W."/>
            <person name="Pangilinan J."/>
            <person name="LaButti K."/>
            <person name="Riley R."/>
            <person name="Lipzen A."/>
            <person name="Clum A."/>
            <person name="Drula E."/>
            <person name="Henrissat B."/>
            <person name="Kohler A."/>
            <person name="Grigoriev I.V."/>
            <person name="Martin F.M."/>
            <person name="Hacquard S."/>
        </authorList>
    </citation>
    <scope>NUCLEOTIDE SEQUENCE</scope>
    <source>
        <strain evidence="2">MPI-SDFR-AT-0073</strain>
    </source>
</reference>
<accession>A0A9P8ZY89</accession>
<gene>
    <name evidence="2" type="ORF">BKA67DRAFT_561869</name>
</gene>
<evidence type="ECO:0000313" key="2">
    <source>
        <dbReference type="EMBL" id="KAH6655791.1"/>
    </source>
</evidence>